<evidence type="ECO:0000313" key="2">
    <source>
        <dbReference type="Proteomes" id="UP001162992"/>
    </source>
</evidence>
<evidence type="ECO:0000313" key="1">
    <source>
        <dbReference type="EMBL" id="KAJ7513406.1"/>
    </source>
</evidence>
<organism evidence="1 2">
    <name type="scientific">Diphasiastrum complanatum</name>
    <name type="common">Issler's clubmoss</name>
    <name type="synonym">Lycopodium complanatum</name>
    <dbReference type="NCBI Taxonomy" id="34168"/>
    <lineage>
        <taxon>Eukaryota</taxon>
        <taxon>Viridiplantae</taxon>
        <taxon>Streptophyta</taxon>
        <taxon>Embryophyta</taxon>
        <taxon>Tracheophyta</taxon>
        <taxon>Lycopodiopsida</taxon>
        <taxon>Lycopodiales</taxon>
        <taxon>Lycopodiaceae</taxon>
        <taxon>Lycopodioideae</taxon>
        <taxon>Diphasiastrum</taxon>
    </lineage>
</organism>
<reference evidence="2" key="1">
    <citation type="journal article" date="2024" name="Proc. Natl. Acad. Sci. U.S.A.">
        <title>Extraordinary preservation of gene collinearity over three hundred million years revealed in homosporous lycophytes.</title>
        <authorList>
            <person name="Li C."/>
            <person name="Wickell D."/>
            <person name="Kuo L.Y."/>
            <person name="Chen X."/>
            <person name="Nie B."/>
            <person name="Liao X."/>
            <person name="Peng D."/>
            <person name="Ji J."/>
            <person name="Jenkins J."/>
            <person name="Williams M."/>
            <person name="Shu S."/>
            <person name="Plott C."/>
            <person name="Barry K."/>
            <person name="Rajasekar S."/>
            <person name="Grimwood J."/>
            <person name="Han X."/>
            <person name="Sun S."/>
            <person name="Hou Z."/>
            <person name="He W."/>
            <person name="Dai G."/>
            <person name="Sun C."/>
            <person name="Schmutz J."/>
            <person name="Leebens-Mack J.H."/>
            <person name="Li F.W."/>
            <person name="Wang L."/>
        </authorList>
    </citation>
    <scope>NUCLEOTIDE SEQUENCE [LARGE SCALE GENOMIC DNA]</scope>
    <source>
        <strain evidence="2">cv. PW_Plant_1</strain>
    </source>
</reference>
<proteinExistence type="predicted"/>
<protein>
    <submittedName>
        <fullName evidence="1">Uncharacterized protein</fullName>
    </submittedName>
</protein>
<accession>A0ACC2A7I5</accession>
<dbReference type="EMBL" id="CM055115">
    <property type="protein sequence ID" value="KAJ7513406.1"/>
    <property type="molecule type" value="Genomic_DNA"/>
</dbReference>
<dbReference type="Proteomes" id="UP001162992">
    <property type="component" value="Chromosome 24"/>
</dbReference>
<name>A0ACC2A7I5_DIPCM</name>
<comment type="caution">
    <text evidence="1">The sequence shown here is derived from an EMBL/GenBank/DDBJ whole genome shotgun (WGS) entry which is preliminary data.</text>
</comment>
<keyword evidence="2" id="KW-1185">Reference proteome</keyword>
<gene>
    <name evidence="1" type="ORF">O6H91_24G005700</name>
</gene>
<sequence length="216" mass="22815">MSYLKAKFLPRIKKFFEKSKKKGSSEAIKEFDSSKESISKELEERKGEIQPKVVEIYKSSGDKTKILLKDPSPSAIDADPALVQGLLKELATAGFPGATTLSDSVAKFGTAALAGPITFLLSKASVFVQDEPSPIIAKAIDPPISAAETKSEEAPPAAEAVVEDTAAAGETSVATETVSEESAKEVTNTDTVLTEVEKAIEKEDLAAAEVTAQPQT</sequence>